<sequence>MSFPVVDKLVLQNNPDFALLHGKLTNVLLNADGSTKEDAGARQRRQVKDELDKRRLKAAKQHILTRAIATATPEQNSQPQHQQKGRFSGGRTHKSQQHQQADVAEPLIDIVLLLPSLVDQTQQQQLSPAAATLLMTSDPLANLDALLPDLAALLTTQLRSSALSLARIANPTTNPSYLHRHIASLAQSHKTLCDAASAARLSLASARLRTLASLVDLLALYSAGLTALIRALEAKHGVVARSVDLRSAEASLAAMHARFAAESTLHSSRAQIYTPRACGALSTYSAHLRDAKVRAGERVKVLSAELAGYGVGVDGGANKERTMREMARVYRDMARQMDDAKADLDRLHKG</sequence>
<gene>
    <name evidence="2" type="ORF">GMORB2_1173</name>
</gene>
<protein>
    <submittedName>
        <fullName evidence="2">Uncharacterized protein</fullName>
    </submittedName>
</protein>
<reference evidence="2" key="1">
    <citation type="submission" date="2020-03" db="EMBL/GenBank/DDBJ databases">
        <title>Site-based positive gene gene selection in Geosmithia morbida across the United States reveals a broad range of putative effectors and factors for local host and environmental adapation.</title>
        <authorList>
            <person name="Onufrak A."/>
            <person name="Murdoch R.W."/>
            <person name="Gazis R."/>
            <person name="Huff M."/>
            <person name="Staton M."/>
            <person name="Klingeman W."/>
            <person name="Hadziabdic D."/>
        </authorList>
    </citation>
    <scope>NUCLEOTIDE SEQUENCE</scope>
    <source>
        <strain evidence="2">1262</strain>
    </source>
</reference>
<dbReference type="GeneID" id="55967403"/>
<dbReference type="Proteomes" id="UP000749293">
    <property type="component" value="Unassembled WGS sequence"/>
</dbReference>
<proteinExistence type="predicted"/>
<keyword evidence="3" id="KW-1185">Reference proteome</keyword>
<dbReference type="AlphaFoldDB" id="A0A9P5D4D2"/>
<feature type="compositionally biased region" description="Polar residues" evidence="1">
    <location>
        <begin position="72"/>
        <end position="82"/>
    </location>
</feature>
<evidence type="ECO:0000313" key="2">
    <source>
        <dbReference type="EMBL" id="KAF4125927.1"/>
    </source>
</evidence>
<comment type="caution">
    <text evidence="2">The sequence shown here is derived from an EMBL/GenBank/DDBJ whole genome shotgun (WGS) entry which is preliminary data.</text>
</comment>
<name>A0A9P5D4D2_9HYPO</name>
<accession>A0A9P5D4D2</accession>
<dbReference type="RefSeq" id="XP_035324579.1">
    <property type="nucleotide sequence ID" value="XM_035463155.1"/>
</dbReference>
<feature type="region of interest" description="Disordered" evidence="1">
    <location>
        <begin position="69"/>
        <end position="100"/>
    </location>
</feature>
<dbReference type="EMBL" id="JAANYQ010000002">
    <property type="protein sequence ID" value="KAF4125927.1"/>
    <property type="molecule type" value="Genomic_DNA"/>
</dbReference>
<evidence type="ECO:0000256" key="1">
    <source>
        <dbReference type="SAM" id="MobiDB-lite"/>
    </source>
</evidence>
<evidence type="ECO:0000313" key="3">
    <source>
        <dbReference type="Proteomes" id="UP000749293"/>
    </source>
</evidence>
<organism evidence="2 3">
    <name type="scientific">Geosmithia morbida</name>
    <dbReference type="NCBI Taxonomy" id="1094350"/>
    <lineage>
        <taxon>Eukaryota</taxon>
        <taxon>Fungi</taxon>
        <taxon>Dikarya</taxon>
        <taxon>Ascomycota</taxon>
        <taxon>Pezizomycotina</taxon>
        <taxon>Sordariomycetes</taxon>
        <taxon>Hypocreomycetidae</taxon>
        <taxon>Hypocreales</taxon>
        <taxon>Bionectriaceae</taxon>
        <taxon>Geosmithia</taxon>
    </lineage>
</organism>
<dbReference type="OrthoDB" id="66964at2759"/>